<feature type="transmembrane region" description="Helical" evidence="1">
    <location>
        <begin position="74"/>
        <end position="91"/>
    </location>
</feature>
<gene>
    <name evidence="2" type="ORF">DESME_08020</name>
</gene>
<dbReference type="EMBL" id="CP007032">
    <property type="protein sequence ID" value="AHF07017.1"/>
    <property type="molecule type" value="Genomic_DNA"/>
</dbReference>
<dbReference type="Proteomes" id="UP000010847">
    <property type="component" value="Chromosome"/>
</dbReference>
<keyword evidence="1" id="KW-0812">Transmembrane</keyword>
<proteinExistence type="predicted"/>
<dbReference type="eggNOG" id="ENOG503379P">
    <property type="taxonomic scope" value="Bacteria"/>
</dbReference>
<dbReference type="KEGG" id="dmt:DESME_08020"/>
<keyword evidence="3" id="KW-1185">Reference proteome</keyword>
<keyword evidence="1" id="KW-1133">Transmembrane helix</keyword>
<accession>W0E8C2</accession>
<dbReference type="RefSeq" id="WP_006717058.1">
    <property type="nucleotide sequence ID" value="NZ_CP007032.1"/>
</dbReference>
<protein>
    <submittedName>
        <fullName evidence="2">Uncharacterized protein</fullName>
    </submittedName>
</protein>
<reference evidence="2 3" key="1">
    <citation type="submission" date="2013-12" db="EMBL/GenBank/DDBJ databases">
        <authorList>
            <consortium name="DOE Joint Genome Institute"/>
            <person name="Smidt H."/>
            <person name="Huntemann M."/>
            <person name="Han J."/>
            <person name="Chen A."/>
            <person name="Kyrpides N."/>
            <person name="Mavromatis K."/>
            <person name="Markowitz V."/>
            <person name="Palaniappan K."/>
            <person name="Ivanova N."/>
            <person name="Schaumberg A."/>
            <person name="Pati A."/>
            <person name="Liolios K."/>
            <person name="Nordberg H.P."/>
            <person name="Cantor M.N."/>
            <person name="Hua S.X."/>
            <person name="Woyke T."/>
        </authorList>
    </citation>
    <scope>NUCLEOTIDE SEQUENCE [LARGE SCALE GENOMIC DNA]</scope>
    <source>
        <strain evidence="3">DSM 15288</strain>
    </source>
</reference>
<name>W0E8C2_9FIRM</name>
<dbReference type="OrthoDB" id="1937445at2"/>
<keyword evidence="1" id="KW-0472">Membrane</keyword>
<dbReference type="AlphaFoldDB" id="W0E8C2"/>
<organism evidence="2 3">
    <name type="scientific">Desulfitobacterium metallireducens DSM 15288</name>
    <dbReference type="NCBI Taxonomy" id="871968"/>
    <lineage>
        <taxon>Bacteria</taxon>
        <taxon>Bacillati</taxon>
        <taxon>Bacillota</taxon>
        <taxon>Clostridia</taxon>
        <taxon>Eubacteriales</taxon>
        <taxon>Desulfitobacteriaceae</taxon>
        <taxon>Desulfitobacterium</taxon>
    </lineage>
</organism>
<evidence type="ECO:0000256" key="1">
    <source>
        <dbReference type="SAM" id="Phobius"/>
    </source>
</evidence>
<dbReference type="HOGENOM" id="CLU_138395_0_0_9"/>
<evidence type="ECO:0000313" key="3">
    <source>
        <dbReference type="Proteomes" id="UP000010847"/>
    </source>
</evidence>
<feature type="transmembrane region" description="Helical" evidence="1">
    <location>
        <begin position="12"/>
        <end position="34"/>
    </location>
</feature>
<evidence type="ECO:0000313" key="2">
    <source>
        <dbReference type="EMBL" id="AHF07017.1"/>
    </source>
</evidence>
<sequence>MKFKRNGNFKQPISSIVLYTAGTVVALIAIAFLVNNILLFKNVVAQYVDQGYPSSEVLSQLIPNQLLPGVFEPVAVYGGIAFLLIGVGIINRKVSEGLKILTKDETTSLCIDTPEHVEAVEDMSQATTNENEQSPENQI</sequence>